<keyword evidence="5" id="KW-0408">Iron</keyword>
<dbReference type="EMBL" id="VOTZ01000018">
    <property type="protein sequence ID" value="MCQ1539049.1"/>
    <property type="molecule type" value="Genomic_DNA"/>
</dbReference>
<dbReference type="InterPro" id="IPR051684">
    <property type="entry name" value="Electron_Trans/Redox"/>
</dbReference>
<dbReference type="Proteomes" id="UP001524383">
    <property type="component" value="Unassembled WGS sequence"/>
</dbReference>
<evidence type="ECO:0000256" key="6">
    <source>
        <dbReference type="ARBA" id="ARBA00023014"/>
    </source>
</evidence>
<dbReference type="AlphaFoldDB" id="A0ABD4TLH0"/>
<keyword evidence="4" id="KW-0249">Electron transport</keyword>
<feature type="transmembrane region" description="Helical" evidence="7">
    <location>
        <begin position="77"/>
        <end position="96"/>
    </location>
</feature>
<dbReference type="Pfam" id="PF12801">
    <property type="entry name" value="Fer4_5"/>
    <property type="match status" value="2"/>
</dbReference>
<dbReference type="GO" id="GO:0016491">
    <property type="term" value="F:oxidoreductase activity"/>
    <property type="evidence" value="ECO:0007669"/>
    <property type="project" value="UniProtKB-ARBA"/>
</dbReference>
<dbReference type="InterPro" id="IPR017896">
    <property type="entry name" value="4Fe4S_Fe-S-bd"/>
</dbReference>
<evidence type="ECO:0000256" key="1">
    <source>
        <dbReference type="ARBA" id="ARBA00022448"/>
    </source>
</evidence>
<sequence length="261" mass="28779">MYGANFDPLLLIGLVYAVTLSIVSAYLWTSGRFSARMRYLLLIITIILGFATFSPMIPHQFQSLIERLADGQHIGTILFSGIIGLGILTLLAALFGRQFCGYLCPIGAVQEAAYTIPTKKILVQQKGILSVIRALFLVAIIGGPFLFGIALLDYFGFPDFFKLTFSTGTLVFIVILLIAIPIYRPFCRIICPMGAILQIGTLPAIYRIRRTDACIECGRCERACPTNEAKAGDNKGECYLCRRCIEVCPKDGALVYGRKRV</sequence>
<feature type="transmembrane region" description="Helical" evidence="7">
    <location>
        <begin position="134"/>
        <end position="157"/>
    </location>
</feature>
<keyword evidence="7" id="KW-1133">Transmembrane helix</keyword>
<evidence type="ECO:0000256" key="2">
    <source>
        <dbReference type="ARBA" id="ARBA00022485"/>
    </source>
</evidence>
<keyword evidence="7" id="KW-0812">Transmembrane</keyword>
<evidence type="ECO:0000256" key="4">
    <source>
        <dbReference type="ARBA" id="ARBA00022982"/>
    </source>
</evidence>
<name>A0ABD4TLH0_9EURY</name>
<evidence type="ECO:0000256" key="3">
    <source>
        <dbReference type="ARBA" id="ARBA00022723"/>
    </source>
</evidence>
<dbReference type="SUPFAM" id="SSF54862">
    <property type="entry name" value="4Fe-4S ferredoxins"/>
    <property type="match status" value="1"/>
</dbReference>
<evidence type="ECO:0000259" key="8">
    <source>
        <dbReference type="PROSITE" id="PS51379"/>
    </source>
</evidence>
<dbReference type="Pfam" id="PF00037">
    <property type="entry name" value="Fer4"/>
    <property type="match status" value="1"/>
</dbReference>
<dbReference type="RefSeq" id="WP_255333012.1">
    <property type="nucleotide sequence ID" value="NZ_VOTZ01000018.1"/>
</dbReference>
<feature type="domain" description="4Fe-4S ferredoxin-type" evidence="8">
    <location>
        <begin position="235"/>
        <end position="259"/>
    </location>
</feature>
<keyword evidence="6" id="KW-0411">Iron-sulfur</keyword>
<keyword evidence="1" id="KW-0813">Transport</keyword>
<evidence type="ECO:0000313" key="10">
    <source>
        <dbReference type="Proteomes" id="UP001524383"/>
    </source>
</evidence>
<dbReference type="InterPro" id="IPR017900">
    <property type="entry name" value="4Fe4S_Fe_S_CS"/>
</dbReference>
<protein>
    <submittedName>
        <fullName evidence="9">4Fe-4S binding protein</fullName>
    </submittedName>
</protein>
<dbReference type="PANTHER" id="PTHR30176">
    <property type="entry name" value="FERREDOXIN-TYPE PROTEIN NAPH"/>
    <property type="match status" value="1"/>
</dbReference>
<dbReference type="GO" id="GO:0046872">
    <property type="term" value="F:metal ion binding"/>
    <property type="evidence" value="ECO:0007669"/>
    <property type="project" value="UniProtKB-KW"/>
</dbReference>
<feature type="transmembrane region" description="Helical" evidence="7">
    <location>
        <begin position="39"/>
        <end position="57"/>
    </location>
</feature>
<accession>A0ABD4TLH0</accession>
<evidence type="ECO:0000256" key="5">
    <source>
        <dbReference type="ARBA" id="ARBA00023004"/>
    </source>
</evidence>
<keyword evidence="2" id="KW-0004">4Fe-4S</keyword>
<dbReference type="PROSITE" id="PS51379">
    <property type="entry name" value="4FE4S_FER_2"/>
    <property type="match status" value="2"/>
</dbReference>
<dbReference type="PROSITE" id="PS00198">
    <property type="entry name" value="4FE4S_FER_1"/>
    <property type="match status" value="1"/>
</dbReference>
<dbReference type="PANTHER" id="PTHR30176:SF3">
    <property type="entry name" value="FERREDOXIN-TYPE PROTEIN NAPH"/>
    <property type="match status" value="1"/>
</dbReference>
<organism evidence="9 10">
    <name type="scientific">Methanocalculus taiwanensis</name>
    <dbReference type="NCBI Taxonomy" id="106207"/>
    <lineage>
        <taxon>Archaea</taxon>
        <taxon>Methanobacteriati</taxon>
        <taxon>Methanobacteriota</taxon>
        <taxon>Stenosarchaea group</taxon>
        <taxon>Methanomicrobia</taxon>
        <taxon>Methanomicrobiales</taxon>
        <taxon>Methanocalculaceae</taxon>
        <taxon>Methanocalculus</taxon>
    </lineage>
</organism>
<dbReference type="Gene3D" id="3.30.70.20">
    <property type="match status" value="1"/>
</dbReference>
<reference evidence="9 10" key="1">
    <citation type="submission" date="2019-08" db="EMBL/GenBank/DDBJ databases">
        <authorList>
            <person name="Chen S.-C."/>
            <person name="Lai M.-C."/>
            <person name="You Y.-T."/>
        </authorList>
    </citation>
    <scope>NUCLEOTIDE SEQUENCE [LARGE SCALE GENOMIC DNA]</scope>
    <source>
        <strain evidence="9 10">P2F9704a</strain>
    </source>
</reference>
<keyword evidence="7" id="KW-0472">Membrane</keyword>
<comment type="caution">
    <text evidence="9">The sequence shown here is derived from an EMBL/GenBank/DDBJ whole genome shotgun (WGS) entry which is preliminary data.</text>
</comment>
<keyword evidence="10" id="KW-1185">Reference proteome</keyword>
<feature type="transmembrane region" description="Helical" evidence="7">
    <location>
        <begin position="163"/>
        <end position="183"/>
    </location>
</feature>
<feature type="transmembrane region" description="Helical" evidence="7">
    <location>
        <begin position="6"/>
        <end position="27"/>
    </location>
</feature>
<gene>
    <name evidence="9" type="ORF">FTO68_08665</name>
</gene>
<keyword evidence="3" id="KW-0479">Metal-binding</keyword>
<feature type="domain" description="4Fe-4S ferredoxin-type" evidence="8">
    <location>
        <begin position="204"/>
        <end position="234"/>
    </location>
</feature>
<evidence type="ECO:0000256" key="7">
    <source>
        <dbReference type="SAM" id="Phobius"/>
    </source>
</evidence>
<evidence type="ECO:0000313" key="9">
    <source>
        <dbReference type="EMBL" id="MCQ1539049.1"/>
    </source>
</evidence>
<proteinExistence type="predicted"/>
<dbReference type="GO" id="GO:0051539">
    <property type="term" value="F:4 iron, 4 sulfur cluster binding"/>
    <property type="evidence" value="ECO:0007669"/>
    <property type="project" value="UniProtKB-KW"/>
</dbReference>